<dbReference type="EC" id="2.4.99.28" evidence="12"/>
<dbReference type="GO" id="GO:0004252">
    <property type="term" value="F:serine-type endopeptidase activity"/>
    <property type="evidence" value="ECO:0007669"/>
    <property type="project" value="UniProtKB-UniRule"/>
</dbReference>
<keyword evidence="6 14" id="KW-0378">Hydrolase</keyword>
<accession>A0A0G0T7M2</accession>
<dbReference type="InterPro" id="IPR015500">
    <property type="entry name" value="Peptidase_S8_subtilisin-rel"/>
</dbReference>
<dbReference type="AlphaFoldDB" id="A0A0G0T7M2"/>
<evidence type="ECO:0000313" key="17">
    <source>
        <dbReference type="EMBL" id="KKR33847.1"/>
    </source>
</evidence>
<feature type="active site" description="Charge relay system" evidence="14">
    <location>
        <position position="276"/>
    </location>
</feature>
<keyword evidence="10" id="KW-0472">Membrane</keyword>
<dbReference type="GO" id="GO:0009252">
    <property type="term" value="P:peptidoglycan biosynthetic process"/>
    <property type="evidence" value="ECO:0007669"/>
    <property type="project" value="UniProtKB-KW"/>
</dbReference>
<feature type="active site" description="Charge relay system" evidence="14">
    <location>
        <position position="97"/>
    </location>
</feature>
<dbReference type="PRINTS" id="PR00723">
    <property type="entry name" value="SUBTILISIN"/>
</dbReference>
<dbReference type="GO" id="GO:0008658">
    <property type="term" value="F:penicillin binding"/>
    <property type="evidence" value="ECO:0007669"/>
    <property type="project" value="InterPro"/>
</dbReference>
<reference evidence="17 18" key="1">
    <citation type="journal article" date="2015" name="Nature">
        <title>rRNA introns, odd ribosomes, and small enigmatic genomes across a large radiation of phyla.</title>
        <authorList>
            <person name="Brown C.T."/>
            <person name="Hug L.A."/>
            <person name="Thomas B.C."/>
            <person name="Sharon I."/>
            <person name="Castelle C.J."/>
            <person name="Singh A."/>
            <person name="Wilkins M.J."/>
            <person name="Williams K.H."/>
            <person name="Banfield J.F."/>
        </authorList>
    </citation>
    <scope>NUCLEOTIDE SEQUENCE [LARGE SCALE GENOMIC DNA]</scope>
</reference>
<keyword evidence="11" id="KW-0961">Cell wall biogenesis/degradation</keyword>
<dbReference type="InterPro" id="IPR036852">
    <property type="entry name" value="Peptidase_S8/S53_dom_sf"/>
</dbReference>
<evidence type="ECO:0000259" key="15">
    <source>
        <dbReference type="Pfam" id="PF00082"/>
    </source>
</evidence>
<sequence length="569" mass="62681">MLLYGGIGYAQNIPFGLLKPLFLFNNVQHQLQMTPPLDECFIPNPAFSPRSCATGLFEGEANIFEPYWAQWRVGAQLKDTLLTADEKDEVIKTAVIDSGISKEREAFQQMDVTCEKGADEEEICHGTQVASILCSKDHCSVGEAKNAQMYVYSAKEPLVDGMWDEDVADAIEDAIDHNARVINLSMIYFKSPNTLRIQRLMEKVKSSQVTLVWAAGNDFGQENLYPSNVDNLLSIASLNPYLGSSIFSNQGASTDFAAPSDYNMLSLEGRRFSGTSGAAPVVSGIILNMLKVNPNLTPPQIKNILKASSFDLNSTGFDHQTGWGMPNMVKALLAARYVREGRLNIPSVQVMSMLGVDRVLEMVNRLGITTLKDTNDYGLALVLGAGEVSLLELTNVYATFADNGMKKDPVFITKILDKRNQLIFQNKNTFKQVLSPEVAFLISSILSDAKTRFEEFGSALDNETGAAVKTGTTDDFRDSWTLGYTPDLAIGVWVGNSDNSSMDNIAGSLGAAPIWRELMDKFSNVRDYEFMPPSNIVQSKTCFHTAKKNSQQVTNEYFLKGTQPVKSCI</sequence>
<name>A0A0G0T7M2_9BACT</name>
<comment type="subcellular location">
    <subcellularLocation>
        <location evidence="1">Membrane</location>
    </subcellularLocation>
</comment>
<evidence type="ECO:0000259" key="16">
    <source>
        <dbReference type="Pfam" id="PF00905"/>
    </source>
</evidence>
<dbReference type="GO" id="GO:0006508">
    <property type="term" value="P:proteolysis"/>
    <property type="evidence" value="ECO:0007669"/>
    <property type="project" value="UniProtKB-KW"/>
</dbReference>
<dbReference type="GO" id="GO:0008955">
    <property type="term" value="F:peptidoglycan glycosyltransferase activity"/>
    <property type="evidence" value="ECO:0007669"/>
    <property type="project" value="UniProtKB-EC"/>
</dbReference>
<protein>
    <recommendedName>
        <fullName evidence="12">peptidoglycan glycosyltransferase</fullName>
        <ecNumber evidence="12">2.4.99.28</ecNumber>
    </recommendedName>
</protein>
<evidence type="ECO:0000256" key="7">
    <source>
        <dbReference type="ARBA" id="ARBA00022825"/>
    </source>
</evidence>
<evidence type="ECO:0000256" key="9">
    <source>
        <dbReference type="ARBA" id="ARBA00022984"/>
    </source>
</evidence>
<evidence type="ECO:0000256" key="6">
    <source>
        <dbReference type="ARBA" id="ARBA00022801"/>
    </source>
</evidence>
<dbReference type="Proteomes" id="UP000034539">
    <property type="component" value="Unassembled WGS sequence"/>
</dbReference>
<evidence type="ECO:0000256" key="2">
    <source>
        <dbReference type="ARBA" id="ARBA00022475"/>
    </source>
</evidence>
<keyword evidence="5" id="KW-0808">Transferase</keyword>
<dbReference type="GO" id="GO:0030288">
    <property type="term" value="C:outer membrane-bounded periplasmic space"/>
    <property type="evidence" value="ECO:0007669"/>
    <property type="project" value="TreeGrafter"/>
</dbReference>
<evidence type="ECO:0000256" key="14">
    <source>
        <dbReference type="PROSITE-ProRule" id="PRU01240"/>
    </source>
</evidence>
<dbReference type="PROSITE" id="PS51892">
    <property type="entry name" value="SUBTILASE"/>
    <property type="match status" value="1"/>
</dbReference>
<evidence type="ECO:0000256" key="11">
    <source>
        <dbReference type="ARBA" id="ARBA00023316"/>
    </source>
</evidence>
<comment type="similarity">
    <text evidence="14">Belongs to the peptidase S8 family.</text>
</comment>
<evidence type="ECO:0000313" key="18">
    <source>
        <dbReference type="Proteomes" id="UP000034539"/>
    </source>
</evidence>
<dbReference type="InterPro" id="IPR023828">
    <property type="entry name" value="Peptidase_S8_Ser-AS"/>
</dbReference>
<dbReference type="InterPro" id="IPR012338">
    <property type="entry name" value="Beta-lactam/transpept-like"/>
</dbReference>
<dbReference type="PROSITE" id="PS00138">
    <property type="entry name" value="SUBTILASE_SER"/>
    <property type="match status" value="1"/>
</dbReference>
<gene>
    <name evidence="17" type="ORF">UT63_C0011G0029</name>
</gene>
<proteinExistence type="inferred from homology"/>
<evidence type="ECO:0000256" key="13">
    <source>
        <dbReference type="ARBA" id="ARBA00049902"/>
    </source>
</evidence>
<keyword evidence="2" id="KW-1003">Cell membrane</keyword>
<dbReference type="GO" id="GO:0008360">
    <property type="term" value="P:regulation of cell shape"/>
    <property type="evidence" value="ECO:0007669"/>
    <property type="project" value="UniProtKB-KW"/>
</dbReference>
<evidence type="ECO:0000256" key="12">
    <source>
        <dbReference type="ARBA" id="ARBA00044770"/>
    </source>
</evidence>
<organism evidence="17 18">
    <name type="scientific">Candidatus Gottesmanbacteria bacterium GW2011_GWC2_39_8</name>
    <dbReference type="NCBI Taxonomy" id="1618450"/>
    <lineage>
        <taxon>Bacteria</taxon>
        <taxon>Candidatus Gottesmaniibacteriota</taxon>
    </lineage>
</organism>
<feature type="domain" description="Penicillin-binding protein transpeptidase" evidence="16">
    <location>
        <begin position="344"/>
        <end position="519"/>
    </location>
</feature>
<dbReference type="SUPFAM" id="SSF52743">
    <property type="entry name" value="Subtilisin-like"/>
    <property type="match status" value="1"/>
</dbReference>
<feature type="domain" description="Peptidase S8/S53" evidence="15">
    <location>
        <begin position="92"/>
        <end position="324"/>
    </location>
</feature>
<evidence type="ECO:0000256" key="8">
    <source>
        <dbReference type="ARBA" id="ARBA00022960"/>
    </source>
</evidence>
<dbReference type="PANTHER" id="PTHR32282">
    <property type="entry name" value="BINDING PROTEIN TRANSPEPTIDASE, PUTATIVE-RELATED"/>
    <property type="match status" value="1"/>
</dbReference>
<evidence type="ECO:0000256" key="1">
    <source>
        <dbReference type="ARBA" id="ARBA00004370"/>
    </source>
</evidence>
<keyword evidence="7 14" id="KW-0720">Serine protease</keyword>
<dbReference type="InterPro" id="IPR001460">
    <property type="entry name" value="PCN-bd_Tpept"/>
</dbReference>
<dbReference type="GO" id="GO:0016020">
    <property type="term" value="C:membrane"/>
    <property type="evidence" value="ECO:0007669"/>
    <property type="project" value="UniProtKB-SubCell"/>
</dbReference>
<feature type="active site" description="Charge relay system" evidence="14">
    <location>
        <position position="125"/>
    </location>
</feature>
<dbReference type="InterPro" id="IPR050396">
    <property type="entry name" value="Glycosyltr_51/Transpeptidase"/>
</dbReference>
<dbReference type="Pfam" id="PF00905">
    <property type="entry name" value="Transpeptidase"/>
    <property type="match status" value="1"/>
</dbReference>
<dbReference type="GO" id="GO:0071555">
    <property type="term" value="P:cell wall organization"/>
    <property type="evidence" value="ECO:0007669"/>
    <property type="project" value="UniProtKB-KW"/>
</dbReference>
<evidence type="ECO:0000256" key="4">
    <source>
        <dbReference type="ARBA" id="ARBA00022676"/>
    </source>
</evidence>
<keyword evidence="4" id="KW-0328">Glycosyltransferase</keyword>
<dbReference type="EMBL" id="LBXN01000011">
    <property type="protein sequence ID" value="KKR33847.1"/>
    <property type="molecule type" value="Genomic_DNA"/>
</dbReference>
<keyword evidence="3 14" id="KW-0645">Protease</keyword>
<evidence type="ECO:0000256" key="5">
    <source>
        <dbReference type="ARBA" id="ARBA00022679"/>
    </source>
</evidence>
<comment type="catalytic activity">
    <reaction evidence="13">
        <text>[GlcNAc-(1-&gt;4)-Mur2Ac(oyl-L-Ala-gamma-D-Glu-L-Lys-D-Ala-D-Ala)](n)-di-trans,octa-cis-undecaprenyl diphosphate + beta-D-GlcNAc-(1-&gt;4)-Mur2Ac(oyl-L-Ala-gamma-D-Glu-L-Lys-D-Ala-D-Ala)-di-trans,octa-cis-undecaprenyl diphosphate = [GlcNAc-(1-&gt;4)-Mur2Ac(oyl-L-Ala-gamma-D-Glu-L-Lys-D-Ala-D-Ala)](n+1)-di-trans,octa-cis-undecaprenyl diphosphate + di-trans,octa-cis-undecaprenyl diphosphate + H(+)</text>
        <dbReference type="Rhea" id="RHEA:23708"/>
        <dbReference type="Rhea" id="RHEA-COMP:9602"/>
        <dbReference type="Rhea" id="RHEA-COMP:9603"/>
        <dbReference type="ChEBI" id="CHEBI:15378"/>
        <dbReference type="ChEBI" id="CHEBI:58405"/>
        <dbReference type="ChEBI" id="CHEBI:60033"/>
        <dbReference type="ChEBI" id="CHEBI:78435"/>
        <dbReference type="EC" id="2.4.99.28"/>
    </reaction>
</comment>
<comment type="caution">
    <text evidence="17">The sequence shown here is derived from an EMBL/GenBank/DDBJ whole genome shotgun (WGS) entry which is preliminary data.</text>
</comment>
<keyword evidence="8" id="KW-0133">Cell shape</keyword>
<dbReference type="Gene3D" id="3.40.710.10">
    <property type="entry name" value="DD-peptidase/beta-lactamase superfamily"/>
    <property type="match status" value="1"/>
</dbReference>
<dbReference type="SUPFAM" id="SSF56601">
    <property type="entry name" value="beta-lactamase/transpeptidase-like"/>
    <property type="match status" value="1"/>
</dbReference>
<dbReference type="CDD" id="cd00306">
    <property type="entry name" value="Peptidases_S8_S53"/>
    <property type="match status" value="1"/>
</dbReference>
<evidence type="ECO:0000256" key="3">
    <source>
        <dbReference type="ARBA" id="ARBA00022670"/>
    </source>
</evidence>
<dbReference type="PANTHER" id="PTHR32282:SF11">
    <property type="entry name" value="PENICILLIN-BINDING PROTEIN 1B"/>
    <property type="match status" value="1"/>
</dbReference>
<dbReference type="Pfam" id="PF00082">
    <property type="entry name" value="Peptidase_S8"/>
    <property type="match status" value="1"/>
</dbReference>
<keyword evidence="9" id="KW-0573">Peptidoglycan synthesis</keyword>
<dbReference type="InterPro" id="IPR000209">
    <property type="entry name" value="Peptidase_S8/S53_dom"/>
</dbReference>
<dbReference type="Gene3D" id="3.40.50.200">
    <property type="entry name" value="Peptidase S8/S53 domain"/>
    <property type="match status" value="1"/>
</dbReference>
<evidence type="ECO:0000256" key="10">
    <source>
        <dbReference type="ARBA" id="ARBA00023136"/>
    </source>
</evidence>